<evidence type="ECO:0000313" key="4">
    <source>
        <dbReference type="Proteomes" id="UP000199263"/>
    </source>
</evidence>
<dbReference type="EMBL" id="FOMG01000015">
    <property type="protein sequence ID" value="SFC96730.1"/>
    <property type="molecule type" value="Genomic_DNA"/>
</dbReference>
<proteinExistence type="predicted"/>
<keyword evidence="2" id="KW-0812">Transmembrane</keyword>
<dbReference type="InterPro" id="IPR014195">
    <property type="entry name" value="Spore_III_AG"/>
</dbReference>
<sequence>MDKNKFKKQIKKILSEKKLSSLISVCLVLAFILVAINVLMPKNIYLNKPKNDQSTSLNKEDNNTNTVSSKLSEQKNYEEKQKVDLKNILKKMDGVGDVDVMISFESGEEKVPAYDTTAQTSTTEETDNEGGKRVNNQQNDGSKVVMTNSDGNNEPFILRTYKPKVTGVVVVVEGAENGKTKYSIEQAISKLYNLTLDKVNVYPMKK</sequence>
<feature type="compositionally biased region" description="Polar residues" evidence="1">
    <location>
        <begin position="134"/>
        <end position="151"/>
    </location>
</feature>
<feature type="region of interest" description="Disordered" evidence="1">
    <location>
        <begin position="112"/>
        <end position="151"/>
    </location>
</feature>
<dbReference type="OrthoDB" id="1634070at2"/>
<feature type="region of interest" description="Disordered" evidence="1">
    <location>
        <begin position="48"/>
        <end position="78"/>
    </location>
</feature>
<dbReference type="Proteomes" id="UP000199263">
    <property type="component" value="Unassembled WGS sequence"/>
</dbReference>
<evidence type="ECO:0000256" key="2">
    <source>
        <dbReference type="SAM" id="Phobius"/>
    </source>
</evidence>
<gene>
    <name evidence="3" type="ORF">SAMN05421842_11545</name>
</gene>
<dbReference type="AlphaFoldDB" id="A0A1I1NSM5"/>
<organism evidence="3 4">
    <name type="scientific">Clostridium uliginosum</name>
    <dbReference type="NCBI Taxonomy" id="119641"/>
    <lineage>
        <taxon>Bacteria</taxon>
        <taxon>Bacillati</taxon>
        <taxon>Bacillota</taxon>
        <taxon>Clostridia</taxon>
        <taxon>Eubacteriales</taxon>
        <taxon>Clostridiaceae</taxon>
        <taxon>Clostridium</taxon>
    </lineage>
</organism>
<evidence type="ECO:0000313" key="3">
    <source>
        <dbReference type="EMBL" id="SFC96730.1"/>
    </source>
</evidence>
<keyword evidence="2" id="KW-0472">Membrane</keyword>
<dbReference type="RefSeq" id="WP_090091620.1">
    <property type="nucleotide sequence ID" value="NZ_FOMG01000015.1"/>
</dbReference>
<reference evidence="3 4" key="1">
    <citation type="submission" date="2016-10" db="EMBL/GenBank/DDBJ databases">
        <authorList>
            <person name="de Groot N.N."/>
        </authorList>
    </citation>
    <scope>NUCLEOTIDE SEQUENCE [LARGE SCALE GENOMIC DNA]</scope>
    <source>
        <strain evidence="3 4">DSM 12992</strain>
    </source>
</reference>
<dbReference type="STRING" id="119641.SAMN05421842_11545"/>
<feature type="compositionally biased region" description="Polar residues" evidence="1">
    <location>
        <begin position="52"/>
        <end position="71"/>
    </location>
</feature>
<accession>A0A1I1NSM5</accession>
<evidence type="ECO:0000256" key="1">
    <source>
        <dbReference type="SAM" id="MobiDB-lite"/>
    </source>
</evidence>
<keyword evidence="4" id="KW-1185">Reference proteome</keyword>
<feature type="transmembrane region" description="Helical" evidence="2">
    <location>
        <begin position="21"/>
        <end position="40"/>
    </location>
</feature>
<keyword evidence="2" id="KW-1133">Transmembrane helix</keyword>
<name>A0A1I1NSM5_9CLOT</name>
<protein>
    <submittedName>
        <fullName evidence="3">Stage III sporulation protein AG</fullName>
    </submittedName>
</protein>
<dbReference type="NCBIfam" id="TIGR02830">
    <property type="entry name" value="spore_III_AG"/>
    <property type="match status" value="1"/>
</dbReference>